<evidence type="ECO:0000313" key="1">
    <source>
        <dbReference type="EMBL" id="VFJ13626.1"/>
    </source>
</evidence>
<accession>A0A484I937</accession>
<sequence>MFILLDMIVLFCNYFNEPIYDGKLNPHATKLNDTLHDNNMMYIFKRHHKYVGESRMTFA</sequence>
<protein>
    <submittedName>
        <fullName evidence="1">Uncharacterized protein</fullName>
    </submittedName>
</protein>
<gene>
    <name evidence="1" type="ORF">NFRAN_1304</name>
</gene>
<dbReference type="EMBL" id="LR216287">
    <property type="protein sequence ID" value="VFJ13626.1"/>
    <property type="molecule type" value="Genomic_DNA"/>
</dbReference>
<organism evidence="1 2">
    <name type="scientific">Candidatus Nitrosocosmicus franklandianus</name>
    <dbReference type="NCBI Taxonomy" id="1798806"/>
    <lineage>
        <taxon>Archaea</taxon>
        <taxon>Nitrososphaerota</taxon>
        <taxon>Nitrososphaeria</taxon>
        <taxon>Nitrososphaerales</taxon>
        <taxon>Nitrososphaeraceae</taxon>
        <taxon>Candidatus Nitrosocosmicus</taxon>
    </lineage>
</organism>
<keyword evidence="2" id="KW-1185">Reference proteome</keyword>
<dbReference type="AlphaFoldDB" id="A0A484I937"/>
<dbReference type="Proteomes" id="UP000294299">
    <property type="component" value="Chromosome NFRAN"/>
</dbReference>
<proteinExistence type="predicted"/>
<name>A0A484I937_9ARCH</name>
<evidence type="ECO:0000313" key="2">
    <source>
        <dbReference type="Proteomes" id="UP000294299"/>
    </source>
</evidence>
<dbReference type="KEGG" id="nfn:NFRAN_1304"/>
<reference evidence="1 2" key="1">
    <citation type="submission" date="2019-02" db="EMBL/GenBank/DDBJ databases">
        <authorList>
            <person name="Lehtovirta-Morley E L."/>
        </authorList>
    </citation>
    <scope>NUCLEOTIDE SEQUENCE [LARGE SCALE GENOMIC DNA]</scope>
    <source>
        <strain evidence="1">NFRAN1</strain>
    </source>
</reference>